<name>A0ABQ8K4I8_9APHY</name>
<protein>
    <recommendedName>
        <fullName evidence="3">Cytochrome P450</fullName>
    </recommendedName>
</protein>
<gene>
    <name evidence="1" type="ORF">C8Q71DRAFT_782391</name>
</gene>
<sequence length="54" mass="5968">MIQRPMLYVSDPKAIHSILVKDEPFYQESPAFTEVARVSFGPGLLSTLADSASR</sequence>
<evidence type="ECO:0000313" key="2">
    <source>
        <dbReference type="Proteomes" id="UP000814176"/>
    </source>
</evidence>
<dbReference type="GeneID" id="72005657"/>
<reference evidence="1 2" key="1">
    <citation type="journal article" date="2021" name="Environ. Microbiol.">
        <title>Gene family expansions and transcriptome signatures uncover fungal adaptations to wood decay.</title>
        <authorList>
            <person name="Hage H."/>
            <person name="Miyauchi S."/>
            <person name="Viragh M."/>
            <person name="Drula E."/>
            <person name="Min B."/>
            <person name="Chaduli D."/>
            <person name="Navarro D."/>
            <person name="Favel A."/>
            <person name="Norest M."/>
            <person name="Lesage-Meessen L."/>
            <person name="Balint B."/>
            <person name="Merenyi Z."/>
            <person name="de Eugenio L."/>
            <person name="Morin E."/>
            <person name="Martinez A.T."/>
            <person name="Baldrian P."/>
            <person name="Stursova M."/>
            <person name="Martinez M.J."/>
            <person name="Novotny C."/>
            <person name="Magnuson J.K."/>
            <person name="Spatafora J.W."/>
            <person name="Maurice S."/>
            <person name="Pangilinan J."/>
            <person name="Andreopoulos W."/>
            <person name="LaButti K."/>
            <person name="Hundley H."/>
            <person name="Na H."/>
            <person name="Kuo A."/>
            <person name="Barry K."/>
            <person name="Lipzen A."/>
            <person name="Henrissat B."/>
            <person name="Riley R."/>
            <person name="Ahrendt S."/>
            <person name="Nagy L.G."/>
            <person name="Grigoriev I.V."/>
            <person name="Martin F."/>
            <person name="Rosso M.N."/>
        </authorList>
    </citation>
    <scope>NUCLEOTIDE SEQUENCE [LARGE SCALE GENOMIC DNA]</scope>
    <source>
        <strain evidence="1 2">CIRM-BRFM 1785</strain>
    </source>
</reference>
<dbReference type="EMBL" id="JADCUA010000026">
    <property type="protein sequence ID" value="KAH9831404.1"/>
    <property type="molecule type" value="Genomic_DNA"/>
</dbReference>
<dbReference type="InterPro" id="IPR036396">
    <property type="entry name" value="Cyt_P450_sf"/>
</dbReference>
<dbReference type="Proteomes" id="UP000814176">
    <property type="component" value="Unassembled WGS sequence"/>
</dbReference>
<keyword evidence="2" id="KW-1185">Reference proteome</keyword>
<proteinExistence type="predicted"/>
<dbReference type="SUPFAM" id="SSF48264">
    <property type="entry name" value="Cytochrome P450"/>
    <property type="match status" value="1"/>
</dbReference>
<accession>A0ABQ8K4I8</accession>
<dbReference type="RefSeq" id="XP_047774531.1">
    <property type="nucleotide sequence ID" value="XM_047924925.1"/>
</dbReference>
<evidence type="ECO:0000313" key="1">
    <source>
        <dbReference type="EMBL" id="KAH9831404.1"/>
    </source>
</evidence>
<organism evidence="1 2">
    <name type="scientific">Rhodofomes roseus</name>
    <dbReference type="NCBI Taxonomy" id="34475"/>
    <lineage>
        <taxon>Eukaryota</taxon>
        <taxon>Fungi</taxon>
        <taxon>Dikarya</taxon>
        <taxon>Basidiomycota</taxon>
        <taxon>Agaricomycotina</taxon>
        <taxon>Agaricomycetes</taxon>
        <taxon>Polyporales</taxon>
        <taxon>Rhodofomes</taxon>
    </lineage>
</organism>
<evidence type="ECO:0008006" key="3">
    <source>
        <dbReference type="Google" id="ProtNLM"/>
    </source>
</evidence>
<comment type="caution">
    <text evidence="1">The sequence shown here is derived from an EMBL/GenBank/DDBJ whole genome shotgun (WGS) entry which is preliminary data.</text>
</comment>
<dbReference type="Gene3D" id="1.10.630.10">
    <property type="entry name" value="Cytochrome P450"/>
    <property type="match status" value="1"/>
</dbReference>